<keyword evidence="4" id="KW-1185">Reference proteome</keyword>
<evidence type="ECO:0000313" key="4">
    <source>
        <dbReference type="Proteomes" id="UP000509510"/>
    </source>
</evidence>
<feature type="chain" id="PRO_5028873856" description="DUF1214 domain-containing protein" evidence="1">
    <location>
        <begin position="21"/>
        <end position="460"/>
    </location>
</feature>
<dbReference type="Pfam" id="PF06742">
    <property type="entry name" value="DUF1214"/>
    <property type="match status" value="1"/>
</dbReference>
<evidence type="ECO:0000256" key="1">
    <source>
        <dbReference type="SAM" id="SignalP"/>
    </source>
</evidence>
<dbReference type="InterPro" id="IPR010621">
    <property type="entry name" value="DUF1214"/>
</dbReference>
<proteinExistence type="predicted"/>
<sequence length="460" mass="50629">MKINIHHLLSLAGLIPASQATNNPLATTDQRDLDILATQLSKSPAFDLLRDAAHTQYIITIEEYGYGSSLNDQTKPDIDIAIDELVFSSVQKAVNNDPAHPKVYWTDAPPRNSTSSQEWFGISVPGGRYSYDNPDCIYRTIPISYKFDYEIHGRRARGDQASSDVTFSLISNPNSQNTVSFLSGKDLQVEEDGSYVITVSSKDSNSTNHLKSDLTAVQLFVRNNLGDWSLELPDELNVTIVNDGDKNISNNTGGTLSSALSDETIIAQAQGDLAESSFFYGFGALGFKTLSNPVNKLGAPSQSQSLGTLTSQASSFGSFSLAEDEAFVVTLSGGKSTYWVLPIYSLGMITATPWDSIVSYNNKQAKQNNNGTFTFVISNQDPGVYNWLNTTSRSQGLIMGRWQGLPTNGSDNNDIDVFSSVVKTDNLREFLPKETIYVNGEQRQLQLRDRLEGYNRIHYQ</sequence>
<dbReference type="Proteomes" id="UP000509510">
    <property type="component" value="Chromosome II"/>
</dbReference>
<dbReference type="AlphaFoldDB" id="A0A7H8QSN0"/>
<name>A0A7H8QSN0_TALRU</name>
<gene>
    <name evidence="3" type="ORF">TRUGW13939_04095</name>
</gene>
<reference evidence="4" key="1">
    <citation type="submission" date="2020-06" db="EMBL/GenBank/DDBJ databases">
        <title>A chromosome-scale genome assembly of Talaromyces rugulosus W13939.</title>
        <authorList>
            <person name="Wang B."/>
            <person name="Guo L."/>
            <person name="Ye K."/>
            <person name="Wang L."/>
        </authorList>
    </citation>
    <scope>NUCLEOTIDE SEQUENCE [LARGE SCALE GENOMIC DNA]</scope>
    <source>
        <strain evidence="4">W13939</strain>
    </source>
</reference>
<keyword evidence="1" id="KW-0732">Signal</keyword>
<evidence type="ECO:0000313" key="3">
    <source>
        <dbReference type="EMBL" id="QKX56987.1"/>
    </source>
</evidence>
<dbReference type="RefSeq" id="XP_035343165.1">
    <property type="nucleotide sequence ID" value="XM_035487272.1"/>
</dbReference>
<feature type="domain" description="DUF1214" evidence="2">
    <location>
        <begin position="324"/>
        <end position="393"/>
    </location>
</feature>
<evidence type="ECO:0000259" key="2">
    <source>
        <dbReference type="Pfam" id="PF06742"/>
    </source>
</evidence>
<accession>A0A7H8QSN0</accession>
<organism evidence="3 4">
    <name type="scientific">Talaromyces rugulosus</name>
    <name type="common">Penicillium rugulosum</name>
    <dbReference type="NCBI Taxonomy" id="121627"/>
    <lineage>
        <taxon>Eukaryota</taxon>
        <taxon>Fungi</taxon>
        <taxon>Dikarya</taxon>
        <taxon>Ascomycota</taxon>
        <taxon>Pezizomycotina</taxon>
        <taxon>Eurotiomycetes</taxon>
        <taxon>Eurotiomycetidae</taxon>
        <taxon>Eurotiales</taxon>
        <taxon>Trichocomaceae</taxon>
        <taxon>Talaromyces</taxon>
        <taxon>Talaromyces sect. Islandici</taxon>
    </lineage>
</organism>
<dbReference type="KEGG" id="trg:TRUGW13939_04095"/>
<dbReference type="EMBL" id="CP055899">
    <property type="protein sequence ID" value="QKX56987.1"/>
    <property type="molecule type" value="Genomic_DNA"/>
</dbReference>
<protein>
    <recommendedName>
        <fullName evidence="2">DUF1214 domain-containing protein</fullName>
    </recommendedName>
</protein>
<feature type="signal peptide" evidence="1">
    <location>
        <begin position="1"/>
        <end position="20"/>
    </location>
</feature>
<dbReference type="GeneID" id="55991597"/>
<dbReference type="OrthoDB" id="3431965at2759"/>